<keyword evidence="3" id="KW-0337">GPI-anchor biosynthesis</keyword>
<evidence type="ECO:0000256" key="4">
    <source>
        <dbReference type="ARBA" id="ARBA00022692"/>
    </source>
</evidence>
<dbReference type="InterPro" id="IPR009580">
    <property type="entry name" value="GPI_biosynthesis_protein_Pig-F"/>
</dbReference>
<feature type="transmembrane region" description="Helical" evidence="8">
    <location>
        <begin position="117"/>
        <end position="141"/>
    </location>
</feature>
<feature type="transmembrane region" description="Helical" evidence="8">
    <location>
        <begin position="193"/>
        <end position="212"/>
    </location>
</feature>
<dbReference type="Pfam" id="PF06699">
    <property type="entry name" value="PIG-F"/>
    <property type="match status" value="1"/>
</dbReference>
<comment type="subcellular location">
    <subcellularLocation>
        <location evidence="1">Endoplasmic reticulum membrane</location>
        <topology evidence="1">Multi-pass membrane protein</topology>
    </subcellularLocation>
</comment>
<accession>A0AAW1HP97</accession>
<evidence type="ECO:0000256" key="3">
    <source>
        <dbReference type="ARBA" id="ARBA00022502"/>
    </source>
</evidence>
<reference evidence="9" key="1">
    <citation type="submission" date="2024-03" db="EMBL/GenBank/DDBJ databases">
        <title>WGS assembly of Saponaria officinalis var. Norfolk2.</title>
        <authorList>
            <person name="Jenkins J."/>
            <person name="Shu S."/>
            <person name="Grimwood J."/>
            <person name="Barry K."/>
            <person name="Goodstein D."/>
            <person name="Schmutz J."/>
            <person name="Leebens-Mack J."/>
            <person name="Osbourn A."/>
        </authorList>
    </citation>
    <scope>NUCLEOTIDE SEQUENCE [LARGE SCALE GENOMIC DNA]</scope>
    <source>
        <strain evidence="9">JIC</strain>
    </source>
</reference>
<dbReference type="GO" id="GO:0006506">
    <property type="term" value="P:GPI anchor biosynthetic process"/>
    <property type="evidence" value="ECO:0007669"/>
    <property type="project" value="UniProtKB-KW"/>
</dbReference>
<proteinExistence type="predicted"/>
<gene>
    <name evidence="9" type="ORF">RND81_11G219200</name>
</gene>
<evidence type="ECO:0000313" key="9">
    <source>
        <dbReference type="EMBL" id="KAK9678557.1"/>
    </source>
</evidence>
<keyword evidence="7 8" id="KW-0472">Membrane</keyword>
<feature type="transmembrane region" description="Helical" evidence="8">
    <location>
        <begin position="153"/>
        <end position="173"/>
    </location>
</feature>
<dbReference type="GO" id="GO:0005789">
    <property type="term" value="C:endoplasmic reticulum membrane"/>
    <property type="evidence" value="ECO:0007669"/>
    <property type="project" value="UniProtKB-SubCell"/>
</dbReference>
<keyword evidence="4 8" id="KW-0812">Transmembrane</keyword>
<evidence type="ECO:0000256" key="5">
    <source>
        <dbReference type="ARBA" id="ARBA00022824"/>
    </source>
</evidence>
<evidence type="ECO:0000313" key="10">
    <source>
        <dbReference type="Proteomes" id="UP001443914"/>
    </source>
</evidence>
<keyword evidence="5" id="KW-0256">Endoplasmic reticulum</keyword>
<evidence type="ECO:0000256" key="2">
    <source>
        <dbReference type="ARBA" id="ARBA00004687"/>
    </source>
</evidence>
<evidence type="ECO:0000256" key="6">
    <source>
        <dbReference type="ARBA" id="ARBA00022989"/>
    </source>
</evidence>
<protein>
    <recommendedName>
        <fullName evidence="11">Phosphatidylinositol-glycan biosynthesis class F protein</fullName>
    </recommendedName>
</protein>
<evidence type="ECO:0008006" key="11">
    <source>
        <dbReference type="Google" id="ProtNLM"/>
    </source>
</evidence>
<comment type="pathway">
    <text evidence="2">Glycolipid biosynthesis; glycosylphosphatidylinositol-anchor biosynthesis.</text>
</comment>
<dbReference type="Proteomes" id="UP001443914">
    <property type="component" value="Unassembled WGS sequence"/>
</dbReference>
<feature type="transmembrane region" description="Helical" evidence="8">
    <location>
        <begin position="51"/>
        <end position="69"/>
    </location>
</feature>
<dbReference type="EMBL" id="JBDFQZ010000011">
    <property type="protein sequence ID" value="KAK9678557.1"/>
    <property type="molecule type" value="Genomic_DNA"/>
</dbReference>
<feature type="transmembrane region" description="Helical" evidence="8">
    <location>
        <begin position="81"/>
        <end position="105"/>
    </location>
</feature>
<organism evidence="9 10">
    <name type="scientific">Saponaria officinalis</name>
    <name type="common">Common soapwort</name>
    <name type="synonym">Lychnis saponaria</name>
    <dbReference type="NCBI Taxonomy" id="3572"/>
    <lineage>
        <taxon>Eukaryota</taxon>
        <taxon>Viridiplantae</taxon>
        <taxon>Streptophyta</taxon>
        <taxon>Embryophyta</taxon>
        <taxon>Tracheophyta</taxon>
        <taxon>Spermatophyta</taxon>
        <taxon>Magnoliopsida</taxon>
        <taxon>eudicotyledons</taxon>
        <taxon>Gunneridae</taxon>
        <taxon>Pentapetalae</taxon>
        <taxon>Caryophyllales</taxon>
        <taxon>Caryophyllaceae</taxon>
        <taxon>Caryophylleae</taxon>
        <taxon>Saponaria</taxon>
    </lineage>
</organism>
<evidence type="ECO:0000256" key="8">
    <source>
        <dbReference type="SAM" id="Phobius"/>
    </source>
</evidence>
<dbReference type="AlphaFoldDB" id="A0AAW1HP97"/>
<name>A0AAW1HP97_SAPOF</name>
<keyword evidence="10" id="KW-1185">Reference proteome</keyword>
<evidence type="ECO:0000256" key="1">
    <source>
        <dbReference type="ARBA" id="ARBA00004477"/>
    </source>
</evidence>
<comment type="caution">
    <text evidence="9">The sequence shown here is derived from an EMBL/GenBank/DDBJ whole genome shotgun (WGS) entry which is preliminary data.</text>
</comment>
<sequence length="221" mass="24165">MMNAMGNPCNEASLLGAVCLHGLCGLGLASSFLSAHRIFSVNLVSHTDFTLLLLWVIQCPVVLFGYSFYRTNAKSCSYMKAVGRGVLGHVAGALLVATVAVSLGAPVGTKYLWRTTYWSLLMSLLTFAPAAAIFGSSWVDWQRVFANTRPAGPVDYMVCLPAHGAVLGAWFGAWPMPLDWERPWQEWPVCVTYGAIIGYTLGMISSIILVFFSRTHHIKKE</sequence>
<keyword evidence="6 8" id="KW-1133">Transmembrane helix</keyword>
<evidence type="ECO:0000256" key="7">
    <source>
        <dbReference type="ARBA" id="ARBA00023136"/>
    </source>
</evidence>